<dbReference type="GO" id="GO:0016020">
    <property type="term" value="C:membrane"/>
    <property type="evidence" value="ECO:0007669"/>
    <property type="project" value="UniProtKB-SubCell"/>
</dbReference>
<dbReference type="AlphaFoldDB" id="A0AA39HBS2"/>
<keyword evidence="5" id="KW-0813">Transport</keyword>
<feature type="transmembrane region" description="Helical" evidence="5">
    <location>
        <begin position="294"/>
        <end position="317"/>
    </location>
</feature>
<dbReference type="Gene3D" id="2.70.170.10">
    <property type="entry name" value="Neurotransmitter-gated ion-channel ligand-binding domain"/>
    <property type="match status" value="1"/>
</dbReference>
<dbReference type="Pfam" id="PF02932">
    <property type="entry name" value="Neur_chan_memb"/>
    <property type="match status" value="1"/>
</dbReference>
<sequence length="410" mass="47062">MLRIFVGVVLFTCSLVSSQSLANTSGPSSQLTKYLMWKHERNSPPDSLIEIKYEIELVHIVHIDELKQRMNALVYVVEEWKDHTLSWNPSKFGNITQTWLPIESVWIPDLIVFNMLEYQNLLENIRSPMLIHSSGRVVRSYPALYSIMCPISVASFPFDDQQCALEIASWGYGEDKLIISVTSNNHLPHYSPNEEWALKNVGIERTSFVHESTSVSEVRFVISVSRKPLHYVINLVLPSYIICALSVAGLFARFSTRHERQERFTLGVTSILTMAVLSLVVSEKVPHSSQHVPLLLQFFLFNIIIVTSATIVTWPVMHIYGKGFRSRVPRPSPWLLKLFLLDKTTYQPVPMPSSLGISQEFQERQKLSELWSRIARRLDYLLSSFFLVLISIPTLSMFFQCAERIRAPEM</sequence>
<feature type="transmembrane region" description="Helical" evidence="5">
    <location>
        <begin position="264"/>
        <end position="282"/>
    </location>
</feature>
<feature type="transmembrane region" description="Helical" evidence="5">
    <location>
        <begin position="380"/>
        <end position="399"/>
    </location>
</feature>
<evidence type="ECO:0000256" key="5">
    <source>
        <dbReference type="RuleBase" id="RU000687"/>
    </source>
</evidence>
<comment type="caution">
    <text evidence="8">The sequence shown here is derived from an EMBL/GenBank/DDBJ whole genome shotgun (WGS) entry which is preliminary data.</text>
</comment>
<dbReference type="Gene3D" id="1.20.58.390">
    <property type="entry name" value="Neurotransmitter-gated ion-channel transmembrane domain"/>
    <property type="match status" value="1"/>
</dbReference>
<keyword evidence="3 5" id="KW-1133">Transmembrane helix</keyword>
<comment type="subcellular location">
    <subcellularLocation>
        <location evidence="1">Membrane</location>
        <topology evidence="1">Multi-pass membrane protein</topology>
    </subcellularLocation>
</comment>
<comment type="similarity">
    <text evidence="5">Belongs to the ligand-gated ion channel (TC 1.A.9) family.</text>
</comment>
<keyword evidence="5" id="KW-0406">Ion transport</keyword>
<dbReference type="InterPro" id="IPR036734">
    <property type="entry name" value="Neur_chan_lig-bd_sf"/>
</dbReference>
<feature type="signal peptide" evidence="5">
    <location>
        <begin position="1"/>
        <end position="18"/>
    </location>
</feature>
<evidence type="ECO:0000313" key="9">
    <source>
        <dbReference type="Proteomes" id="UP001175271"/>
    </source>
</evidence>
<dbReference type="CDD" id="cd18989">
    <property type="entry name" value="LGIC_ECD_cation"/>
    <property type="match status" value="1"/>
</dbReference>
<dbReference type="InterPro" id="IPR018000">
    <property type="entry name" value="Neurotransmitter_ion_chnl_CS"/>
</dbReference>
<dbReference type="Proteomes" id="UP001175271">
    <property type="component" value="Unassembled WGS sequence"/>
</dbReference>
<keyword evidence="5" id="KW-0732">Signal</keyword>
<dbReference type="InterPro" id="IPR006029">
    <property type="entry name" value="Neurotrans-gated_channel_TM"/>
</dbReference>
<organism evidence="8 9">
    <name type="scientific">Steinernema hermaphroditum</name>
    <dbReference type="NCBI Taxonomy" id="289476"/>
    <lineage>
        <taxon>Eukaryota</taxon>
        <taxon>Metazoa</taxon>
        <taxon>Ecdysozoa</taxon>
        <taxon>Nematoda</taxon>
        <taxon>Chromadorea</taxon>
        <taxon>Rhabditida</taxon>
        <taxon>Tylenchina</taxon>
        <taxon>Panagrolaimomorpha</taxon>
        <taxon>Strongyloidoidea</taxon>
        <taxon>Steinernematidae</taxon>
        <taxon>Steinernema</taxon>
    </lineage>
</organism>
<accession>A0AA39HBS2</accession>
<dbReference type="SUPFAM" id="SSF63712">
    <property type="entry name" value="Nicotinic receptor ligand binding domain-like"/>
    <property type="match status" value="1"/>
</dbReference>
<dbReference type="InterPro" id="IPR006202">
    <property type="entry name" value="Neur_chan_lig-bd"/>
</dbReference>
<reference evidence="8" key="1">
    <citation type="submission" date="2023-06" db="EMBL/GenBank/DDBJ databases">
        <title>Genomic analysis of the entomopathogenic nematode Steinernema hermaphroditum.</title>
        <authorList>
            <person name="Schwarz E.M."/>
            <person name="Heppert J.K."/>
            <person name="Baniya A."/>
            <person name="Schwartz H.T."/>
            <person name="Tan C.-H."/>
            <person name="Antoshechkin I."/>
            <person name="Sternberg P.W."/>
            <person name="Goodrich-Blair H."/>
            <person name="Dillman A.R."/>
        </authorList>
    </citation>
    <scope>NUCLEOTIDE SEQUENCE</scope>
    <source>
        <strain evidence="8">PS9179</strain>
        <tissue evidence="8">Whole animal</tissue>
    </source>
</reference>
<keyword evidence="9" id="KW-1185">Reference proteome</keyword>
<feature type="domain" description="Neurotransmitter-gated ion-channel transmembrane" evidence="7">
    <location>
        <begin position="261"/>
        <end position="321"/>
    </location>
</feature>
<evidence type="ECO:0000259" key="6">
    <source>
        <dbReference type="Pfam" id="PF02931"/>
    </source>
</evidence>
<dbReference type="CDD" id="cd19051">
    <property type="entry name" value="LGIC_TM_cation"/>
    <property type="match status" value="1"/>
</dbReference>
<dbReference type="SUPFAM" id="SSF90112">
    <property type="entry name" value="Neurotransmitter-gated ion-channel transmembrane pore"/>
    <property type="match status" value="1"/>
</dbReference>
<dbReference type="GO" id="GO:0005230">
    <property type="term" value="F:extracellular ligand-gated monoatomic ion channel activity"/>
    <property type="evidence" value="ECO:0007669"/>
    <property type="project" value="InterPro"/>
</dbReference>
<keyword evidence="4 5" id="KW-0472">Membrane</keyword>
<feature type="chain" id="PRO_5041490530" description="Neurotransmitter-gated ion-channel ligand-binding domain-containing protein" evidence="5">
    <location>
        <begin position="19"/>
        <end position="410"/>
    </location>
</feature>
<dbReference type="Pfam" id="PF02931">
    <property type="entry name" value="Neur_chan_LBD"/>
    <property type="match status" value="1"/>
</dbReference>
<dbReference type="FunFam" id="2.70.170.10:FF:000028">
    <property type="entry name" value="AcetylCholine Receptor"/>
    <property type="match status" value="1"/>
</dbReference>
<evidence type="ECO:0000313" key="8">
    <source>
        <dbReference type="EMBL" id="KAK0402735.1"/>
    </source>
</evidence>
<evidence type="ECO:0000256" key="1">
    <source>
        <dbReference type="ARBA" id="ARBA00004141"/>
    </source>
</evidence>
<feature type="transmembrane region" description="Helical" evidence="5">
    <location>
        <begin position="231"/>
        <end position="252"/>
    </location>
</feature>
<keyword evidence="2 5" id="KW-0812">Transmembrane</keyword>
<dbReference type="EMBL" id="JAUCMV010000004">
    <property type="protein sequence ID" value="KAK0402735.1"/>
    <property type="molecule type" value="Genomic_DNA"/>
</dbReference>
<proteinExistence type="inferred from homology"/>
<dbReference type="PRINTS" id="PR00252">
    <property type="entry name" value="NRIONCHANNEL"/>
</dbReference>
<dbReference type="PANTHER" id="PTHR18945">
    <property type="entry name" value="NEUROTRANSMITTER GATED ION CHANNEL"/>
    <property type="match status" value="1"/>
</dbReference>
<dbReference type="InterPro" id="IPR006201">
    <property type="entry name" value="Neur_channel"/>
</dbReference>
<evidence type="ECO:0000256" key="2">
    <source>
        <dbReference type="ARBA" id="ARBA00022692"/>
    </source>
</evidence>
<dbReference type="InterPro" id="IPR038050">
    <property type="entry name" value="Neuro_actylchol_rec"/>
</dbReference>
<evidence type="ECO:0000259" key="7">
    <source>
        <dbReference type="Pfam" id="PF02932"/>
    </source>
</evidence>
<dbReference type="InterPro" id="IPR036719">
    <property type="entry name" value="Neuro-gated_channel_TM_sf"/>
</dbReference>
<evidence type="ECO:0000256" key="3">
    <source>
        <dbReference type="ARBA" id="ARBA00022989"/>
    </source>
</evidence>
<evidence type="ECO:0000256" key="4">
    <source>
        <dbReference type="ARBA" id="ARBA00023136"/>
    </source>
</evidence>
<evidence type="ECO:0008006" key="10">
    <source>
        <dbReference type="Google" id="ProtNLM"/>
    </source>
</evidence>
<gene>
    <name evidence="8" type="ORF">QR680_016504</name>
</gene>
<dbReference type="GO" id="GO:0004888">
    <property type="term" value="F:transmembrane signaling receptor activity"/>
    <property type="evidence" value="ECO:0007669"/>
    <property type="project" value="InterPro"/>
</dbReference>
<keyword evidence="5" id="KW-0407">Ion channel</keyword>
<dbReference type="PROSITE" id="PS00236">
    <property type="entry name" value="NEUROTR_ION_CHANNEL"/>
    <property type="match status" value="1"/>
</dbReference>
<name>A0AA39HBS2_9BILA</name>
<protein>
    <recommendedName>
        <fullName evidence="10">Neurotransmitter-gated ion-channel ligand-binding domain-containing protein</fullName>
    </recommendedName>
</protein>
<feature type="domain" description="Neurotransmitter-gated ion-channel ligand-binding" evidence="6">
    <location>
        <begin position="29"/>
        <end position="228"/>
    </location>
</feature>